<comment type="caution">
    <text evidence="1">The sequence shown here is derived from an EMBL/GenBank/DDBJ whole genome shotgun (WGS) entry which is preliminary data.</text>
</comment>
<dbReference type="EMBL" id="JBHUIX010000011">
    <property type="protein sequence ID" value="MFD2174407.1"/>
    <property type="molecule type" value="Genomic_DNA"/>
</dbReference>
<dbReference type="PANTHER" id="PTHR43737">
    <property type="entry name" value="BLL7424 PROTEIN"/>
    <property type="match status" value="1"/>
</dbReference>
<reference evidence="2" key="1">
    <citation type="journal article" date="2019" name="Int. J. Syst. Evol. Microbiol.">
        <title>The Global Catalogue of Microorganisms (GCM) 10K type strain sequencing project: providing services to taxonomists for standard genome sequencing and annotation.</title>
        <authorList>
            <consortium name="The Broad Institute Genomics Platform"/>
            <consortium name="The Broad Institute Genome Sequencing Center for Infectious Disease"/>
            <person name="Wu L."/>
            <person name="Ma J."/>
        </authorList>
    </citation>
    <scope>NUCLEOTIDE SEQUENCE [LARGE SCALE GENOMIC DNA]</scope>
    <source>
        <strain evidence="2">CCUG 55131</strain>
    </source>
</reference>
<dbReference type="InterPro" id="IPR010869">
    <property type="entry name" value="DUF1501"/>
</dbReference>
<dbReference type="PROSITE" id="PS51257">
    <property type="entry name" value="PROKAR_LIPOPROTEIN"/>
    <property type="match status" value="1"/>
</dbReference>
<accession>A0ABW5A7W2</accession>
<dbReference type="PANTHER" id="PTHR43737:SF1">
    <property type="entry name" value="DUF1501 DOMAIN-CONTAINING PROTEIN"/>
    <property type="match status" value="1"/>
</dbReference>
<name>A0ABW5A7W2_9RHOB</name>
<sequence>MLSRRFFLQGAALAGCSAAAHPLLSSVTFAAAPGERRLVVIILRGAMDGLDIVQPYGDPRLRSLRPDFPIGPEAGATDLDGFFALHPALGELMPLWNAGELAFAHAVSTPYRDKRSHFDGQDMLEAGTGMDVPLAMVRDGWLNRLLQQMPGARAETAYSIGVEELKLLSGPAPTLAWTPEAKLVLSSQGRRLLEEIYRGDPLFHEAAAAALEITGSPVGPMAMAPQTGGAGTREAQGLAAFAAERLRGEARIAAFSLNGWDTHRAQEAAIRAPAAQLSAMIGALKAGLGPVWHETLVLAMTEFGRTARQNGSRGTDHGTGGAMVMAGGALKGAKVHGRWPGLDDAALYAGRDLMPTADIRAYAGWALAGLFGASRSTIEGAVFPGLEMGADPGFLA</sequence>
<dbReference type="Proteomes" id="UP001597413">
    <property type="component" value="Unassembled WGS sequence"/>
</dbReference>
<protein>
    <submittedName>
        <fullName evidence="1">DUF1501 domain-containing protein</fullName>
    </submittedName>
</protein>
<gene>
    <name evidence="1" type="ORF">ACFSM0_09925</name>
</gene>
<evidence type="ECO:0000313" key="2">
    <source>
        <dbReference type="Proteomes" id="UP001597413"/>
    </source>
</evidence>
<dbReference type="RefSeq" id="WP_377389864.1">
    <property type="nucleotide sequence ID" value="NZ_JBHUIX010000011.1"/>
</dbReference>
<keyword evidence="2" id="KW-1185">Reference proteome</keyword>
<dbReference type="InterPro" id="IPR006311">
    <property type="entry name" value="TAT_signal"/>
</dbReference>
<organism evidence="1 2">
    <name type="scientific">Rhodobacter lacus</name>
    <dbReference type="NCBI Taxonomy" id="1641972"/>
    <lineage>
        <taxon>Bacteria</taxon>
        <taxon>Pseudomonadati</taxon>
        <taxon>Pseudomonadota</taxon>
        <taxon>Alphaproteobacteria</taxon>
        <taxon>Rhodobacterales</taxon>
        <taxon>Rhodobacter group</taxon>
        <taxon>Rhodobacter</taxon>
    </lineage>
</organism>
<proteinExistence type="predicted"/>
<dbReference type="PROSITE" id="PS51318">
    <property type="entry name" value="TAT"/>
    <property type="match status" value="1"/>
</dbReference>
<evidence type="ECO:0000313" key="1">
    <source>
        <dbReference type="EMBL" id="MFD2174407.1"/>
    </source>
</evidence>
<dbReference type="Pfam" id="PF07394">
    <property type="entry name" value="DUF1501"/>
    <property type="match status" value="1"/>
</dbReference>